<dbReference type="NCBIfam" id="TIGR00426">
    <property type="entry name" value="competence protein ComEA helix-hairpin-helix repeat region"/>
    <property type="match status" value="1"/>
</dbReference>
<evidence type="ECO:0000259" key="2">
    <source>
        <dbReference type="SMART" id="SM00278"/>
    </source>
</evidence>
<sequence length="219" mass="23520">MKMNKDWQLSLRQVAAIIAGTVLLTAAGAFLLFGGDREQAAEKEDPFDWTADSEPANNKAENSADHEESDQQSIMVDVKGAVHQPGVYTLSPDTRVLDAVEAAGGKTDDADKGQLNLAERTFDEMVVHVPSVSDMENDPPAVSTENFSGQTKDQDGLINLNQADESELTELPGIGPAKAEAIVTYREEHGSFAVAEDLTEVPGIGEKTYETLAESVSVR</sequence>
<dbReference type="PANTHER" id="PTHR21180">
    <property type="entry name" value="ENDONUCLEASE/EXONUCLEASE/PHOSPHATASE FAMILY DOMAIN-CONTAINING PROTEIN 1"/>
    <property type="match status" value="1"/>
</dbReference>
<proteinExistence type="predicted"/>
<dbReference type="STRING" id="1464123.SAMN05444126_10643"/>
<dbReference type="Gene3D" id="3.10.560.10">
    <property type="entry name" value="Outer membrane lipoprotein wza domain like"/>
    <property type="match status" value="1"/>
</dbReference>
<dbReference type="AlphaFoldDB" id="A0A1H9S6Y6"/>
<feature type="region of interest" description="Disordered" evidence="1">
    <location>
        <begin position="132"/>
        <end position="152"/>
    </location>
</feature>
<evidence type="ECO:0000313" key="3">
    <source>
        <dbReference type="EMBL" id="SER79929.1"/>
    </source>
</evidence>
<name>A0A1H9S6Y6_9BACI</name>
<dbReference type="GO" id="GO:0015627">
    <property type="term" value="C:type II protein secretion system complex"/>
    <property type="evidence" value="ECO:0007669"/>
    <property type="project" value="TreeGrafter"/>
</dbReference>
<dbReference type="EMBL" id="FOGV01000006">
    <property type="protein sequence ID" value="SER79929.1"/>
    <property type="molecule type" value="Genomic_DNA"/>
</dbReference>
<accession>A0A1H9S6Y6</accession>
<feature type="domain" description="Helix-hairpin-helix DNA-binding motif class 1" evidence="2">
    <location>
        <begin position="166"/>
        <end position="185"/>
    </location>
</feature>
<feature type="domain" description="Helix-hairpin-helix DNA-binding motif class 1" evidence="2">
    <location>
        <begin position="196"/>
        <end position="215"/>
    </location>
</feature>
<dbReference type="GO" id="GO:0006281">
    <property type="term" value="P:DNA repair"/>
    <property type="evidence" value="ECO:0007669"/>
    <property type="project" value="InterPro"/>
</dbReference>
<dbReference type="InterPro" id="IPR019554">
    <property type="entry name" value="Soluble_ligand-bd"/>
</dbReference>
<dbReference type="InterPro" id="IPR010994">
    <property type="entry name" value="RuvA_2-like"/>
</dbReference>
<dbReference type="SUPFAM" id="SSF47781">
    <property type="entry name" value="RuvA domain 2-like"/>
    <property type="match status" value="1"/>
</dbReference>
<dbReference type="InterPro" id="IPR051675">
    <property type="entry name" value="Endo/Exo/Phosphatase_dom_1"/>
</dbReference>
<evidence type="ECO:0000256" key="1">
    <source>
        <dbReference type="SAM" id="MobiDB-lite"/>
    </source>
</evidence>
<dbReference type="PANTHER" id="PTHR21180:SF32">
    <property type="entry name" value="ENDONUCLEASE_EXONUCLEASE_PHOSPHATASE FAMILY DOMAIN-CONTAINING PROTEIN 1"/>
    <property type="match status" value="1"/>
</dbReference>
<dbReference type="GO" id="GO:0015628">
    <property type="term" value="P:protein secretion by the type II secretion system"/>
    <property type="evidence" value="ECO:0007669"/>
    <property type="project" value="TreeGrafter"/>
</dbReference>
<reference evidence="4" key="1">
    <citation type="submission" date="2016-10" db="EMBL/GenBank/DDBJ databases">
        <authorList>
            <person name="de Groot N.N."/>
        </authorList>
    </citation>
    <scope>NUCLEOTIDE SEQUENCE [LARGE SCALE GENOMIC DNA]</scope>
    <source>
        <strain evidence="4">10nlg</strain>
    </source>
</reference>
<dbReference type="GO" id="GO:0003677">
    <property type="term" value="F:DNA binding"/>
    <property type="evidence" value="ECO:0007669"/>
    <property type="project" value="InterPro"/>
</dbReference>
<comment type="caution">
    <text evidence="3">The sequence shown here is derived from an EMBL/GenBank/DDBJ whole genome shotgun (WGS) entry which is preliminary data.</text>
</comment>
<protein>
    <submittedName>
        <fullName evidence="3">Competence protein ComEA</fullName>
    </submittedName>
</protein>
<dbReference type="Gene3D" id="1.10.150.310">
    <property type="entry name" value="Tex RuvX-like domain-like"/>
    <property type="match status" value="1"/>
</dbReference>
<gene>
    <name evidence="3" type="ORF">SAMN05444126_10643</name>
</gene>
<keyword evidence="4" id="KW-1185">Reference proteome</keyword>
<dbReference type="InterPro" id="IPR003583">
    <property type="entry name" value="Hlx-hairpin-Hlx_DNA-bd_motif"/>
</dbReference>
<feature type="region of interest" description="Disordered" evidence="1">
    <location>
        <begin position="41"/>
        <end position="72"/>
    </location>
</feature>
<dbReference type="SMART" id="SM00278">
    <property type="entry name" value="HhH1"/>
    <property type="match status" value="2"/>
</dbReference>
<dbReference type="Proteomes" id="UP000199318">
    <property type="component" value="Unassembled WGS sequence"/>
</dbReference>
<dbReference type="InterPro" id="IPR004509">
    <property type="entry name" value="Competence_ComEA_HhH"/>
</dbReference>
<evidence type="ECO:0000313" key="4">
    <source>
        <dbReference type="Proteomes" id="UP000199318"/>
    </source>
</evidence>
<dbReference type="Pfam" id="PF10531">
    <property type="entry name" value="SLBB"/>
    <property type="match status" value="1"/>
</dbReference>
<dbReference type="Pfam" id="PF12836">
    <property type="entry name" value="HHH_3"/>
    <property type="match status" value="1"/>
</dbReference>
<organism evidence="3 4">
    <name type="scientific">Salisediminibacterium halotolerans</name>
    <dbReference type="NCBI Taxonomy" id="517425"/>
    <lineage>
        <taxon>Bacteria</taxon>
        <taxon>Bacillati</taxon>
        <taxon>Bacillota</taxon>
        <taxon>Bacilli</taxon>
        <taxon>Bacillales</taxon>
        <taxon>Bacillaceae</taxon>
        <taxon>Salisediminibacterium</taxon>
    </lineage>
</organism>